<gene>
    <name evidence="1" type="ORF">OED52_16925</name>
</gene>
<organism evidence="1 2">
    <name type="scientific">Rhodococcus sacchari</name>
    <dbReference type="NCBI Taxonomy" id="2962047"/>
    <lineage>
        <taxon>Bacteria</taxon>
        <taxon>Bacillati</taxon>
        <taxon>Actinomycetota</taxon>
        <taxon>Actinomycetes</taxon>
        <taxon>Mycobacteriales</taxon>
        <taxon>Nocardiaceae</taxon>
        <taxon>Rhodococcus</taxon>
    </lineage>
</organism>
<evidence type="ECO:0000313" key="2">
    <source>
        <dbReference type="Proteomes" id="UP001156484"/>
    </source>
</evidence>
<evidence type="ECO:0000313" key="1">
    <source>
        <dbReference type="EMBL" id="UYP18325.1"/>
    </source>
</evidence>
<protein>
    <submittedName>
        <fullName evidence="1">Uncharacterized protein</fullName>
    </submittedName>
</protein>
<proteinExistence type="predicted"/>
<accession>A0ACD4DEE4</accession>
<reference evidence="1" key="1">
    <citation type="submission" date="2022-10" db="EMBL/GenBank/DDBJ databases">
        <title>Rhodococcus ferula Z13 complete genome.</title>
        <authorList>
            <person name="Long X."/>
            <person name="Zang M."/>
        </authorList>
    </citation>
    <scope>NUCLEOTIDE SEQUENCE</scope>
    <source>
        <strain evidence="1">Z13</strain>
    </source>
</reference>
<dbReference type="EMBL" id="CP107551">
    <property type="protein sequence ID" value="UYP18325.1"/>
    <property type="molecule type" value="Genomic_DNA"/>
</dbReference>
<dbReference type="Proteomes" id="UP001156484">
    <property type="component" value="Chromosome"/>
</dbReference>
<name>A0ACD4DEE4_9NOCA</name>
<sequence length="228" mass="24334">MRLLAMLGTLGMVASCGYGSHLNPPASQGGIQANFSSDQTASGPWGEFATQGQAGQFDFSVDPLALVPGEPVYAPVALRAVSGVTTPVSVNLRPALTTQGSIADLLRYSVSEVPAASCNESGFGTATIVNDQPISQRGGDFTLQPDTIRTLCFRVELPDGTKPHEAASRTDTVALWEFRAEGDDPPAPPNPGGENCHRASWSSSLGSWRYFHCWFFQWKIGDWSVGTR</sequence>
<keyword evidence="2" id="KW-1185">Reference proteome</keyword>